<dbReference type="Gene3D" id="2.60.120.10">
    <property type="entry name" value="Jelly Rolls"/>
    <property type="match status" value="1"/>
</dbReference>
<proteinExistence type="predicted"/>
<feature type="compositionally biased region" description="Basic and acidic residues" evidence="1">
    <location>
        <begin position="81"/>
        <end position="91"/>
    </location>
</feature>
<sequence>MAVHHPSLDLLQAYSAGNVHQALALAIAAHSSMCSVCRQRLAQLNEIGGTLLENVTPVELSSNSWQALQARLQQPEVLQRQGEKAEPKPEGTHSSLPAPLNKLMPQGLPKKFTRIGWSLRQATLKIMNDGTVIALHHIRAGGKTPRHTHEGQEVTLVLEGSFSDENGLYQPGDFLLVDEHTNHRPTASKNEDCLCFTVQLAPLKLTGPIGKWFNPIIRALQ</sequence>
<evidence type="ECO:0000259" key="2">
    <source>
        <dbReference type="Pfam" id="PF12973"/>
    </source>
</evidence>
<dbReference type="EMBL" id="SNYM01000007">
    <property type="protein sequence ID" value="TDQ48385.1"/>
    <property type="molecule type" value="Genomic_DNA"/>
</dbReference>
<keyword evidence="4" id="KW-1185">Reference proteome</keyword>
<dbReference type="Proteomes" id="UP000295375">
    <property type="component" value="Unassembled WGS sequence"/>
</dbReference>
<gene>
    <name evidence="3" type="ORF">EV696_107121</name>
</gene>
<dbReference type="InterPro" id="IPR014710">
    <property type="entry name" value="RmlC-like_jellyroll"/>
</dbReference>
<evidence type="ECO:0000256" key="1">
    <source>
        <dbReference type="SAM" id="MobiDB-lite"/>
    </source>
</evidence>
<reference evidence="3 4" key="1">
    <citation type="submission" date="2019-03" db="EMBL/GenBank/DDBJ databases">
        <title>Genomic Encyclopedia of Type Strains, Phase IV (KMG-IV): sequencing the most valuable type-strain genomes for metagenomic binning, comparative biology and taxonomic classification.</title>
        <authorList>
            <person name="Goeker M."/>
        </authorList>
    </citation>
    <scope>NUCLEOTIDE SEQUENCE [LARGE SCALE GENOMIC DNA]</scope>
    <source>
        <strain evidence="3 4">DSM 103792</strain>
    </source>
</reference>
<dbReference type="SUPFAM" id="SSF51182">
    <property type="entry name" value="RmlC-like cupins"/>
    <property type="match status" value="1"/>
</dbReference>
<dbReference type="AlphaFoldDB" id="A0A4R6USS9"/>
<feature type="domain" description="ChrR-like cupin" evidence="2">
    <location>
        <begin position="128"/>
        <end position="199"/>
    </location>
</feature>
<dbReference type="InterPro" id="IPR011051">
    <property type="entry name" value="RmlC_Cupin_sf"/>
</dbReference>
<organism evidence="3 4">
    <name type="scientific">Permianibacter aggregans</name>
    <dbReference type="NCBI Taxonomy" id="1510150"/>
    <lineage>
        <taxon>Bacteria</taxon>
        <taxon>Pseudomonadati</taxon>
        <taxon>Pseudomonadota</taxon>
        <taxon>Gammaproteobacteria</taxon>
        <taxon>Pseudomonadales</taxon>
        <taxon>Pseudomonadaceae</taxon>
        <taxon>Permianibacter</taxon>
    </lineage>
</organism>
<dbReference type="CDD" id="cd20301">
    <property type="entry name" value="cupin_ChrR"/>
    <property type="match status" value="1"/>
</dbReference>
<dbReference type="InterPro" id="IPR041916">
    <property type="entry name" value="Anti_sigma_zinc_sf"/>
</dbReference>
<dbReference type="Gene3D" id="1.10.10.1320">
    <property type="entry name" value="Anti-sigma factor, zinc-finger domain"/>
    <property type="match status" value="1"/>
</dbReference>
<feature type="region of interest" description="Disordered" evidence="1">
    <location>
        <begin position="76"/>
        <end position="103"/>
    </location>
</feature>
<evidence type="ECO:0000313" key="3">
    <source>
        <dbReference type="EMBL" id="TDQ48385.1"/>
    </source>
</evidence>
<accession>A0A4R6USS9</accession>
<dbReference type="InterPro" id="IPR025979">
    <property type="entry name" value="ChrR-like_cupin_dom"/>
</dbReference>
<dbReference type="NCBIfam" id="TIGR02451">
    <property type="entry name" value="anti_sig_ChrR"/>
    <property type="match status" value="1"/>
</dbReference>
<evidence type="ECO:0000313" key="4">
    <source>
        <dbReference type="Proteomes" id="UP000295375"/>
    </source>
</evidence>
<comment type="caution">
    <text evidence="3">The sequence shown here is derived from an EMBL/GenBank/DDBJ whole genome shotgun (WGS) entry which is preliminary data.</text>
</comment>
<dbReference type="RefSeq" id="WP_157591397.1">
    <property type="nucleotide sequence ID" value="NZ_CP037953.1"/>
</dbReference>
<protein>
    <submittedName>
        <fullName evidence="3">ChrR-like anti-ECFsigma factor</fullName>
    </submittedName>
</protein>
<dbReference type="Pfam" id="PF12973">
    <property type="entry name" value="Cupin_7"/>
    <property type="match status" value="1"/>
</dbReference>
<dbReference type="InterPro" id="IPR012807">
    <property type="entry name" value="Anti-sigma_ChrR"/>
</dbReference>
<name>A0A4R6USS9_9GAMM</name>